<dbReference type="RefSeq" id="WP_256609278.1">
    <property type="nucleotide sequence ID" value="NZ_JANIBM010000002.1"/>
</dbReference>
<keyword evidence="2" id="KW-1185">Reference proteome</keyword>
<organism evidence="1 2">
    <name type="scientific">Methylomonas aurea</name>
    <dbReference type="NCBI Taxonomy" id="2952224"/>
    <lineage>
        <taxon>Bacteria</taxon>
        <taxon>Pseudomonadati</taxon>
        <taxon>Pseudomonadota</taxon>
        <taxon>Gammaproteobacteria</taxon>
        <taxon>Methylococcales</taxon>
        <taxon>Methylococcaceae</taxon>
        <taxon>Methylomonas</taxon>
    </lineage>
</organism>
<protein>
    <submittedName>
        <fullName evidence="1">Uncharacterized protein</fullName>
    </submittedName>
</protein>
<evidence type="ECO:0000313" key="2">
    <source>
        <dbReference type="Proteomes" id="UP001524569"/>
    </source>
</evidence>
<proteinExistence type="predicted"/>
<name>A0ABT1UCE8_9GAMM</name>
<accession>A0ABT1UCE8</accession>
<evidence type="ECO:0000313" key="1">
    <source>
        <dbReference type="EMBL" id="MCQ8179895.1"/>
    </source>
</evidence>
<dbReference type="EMBL" id="JANIBM010000002">
    <property type="protein sequence ID" value="MCQ8179895.1"/>
    <property type="molecule type" value="Genomic_DNA"/>
</dbReference>
<reference evidence="1 2" key="1">
    <citation type="submission" date="2022-07" db="EMBL/GenBank/DDBJ databases">
        <title>Methylomonas rivi sp. nov., Methylomonas rosea sp. nov., Methylomonas aureus sp. nov. and Methylomonas subterranea sp. nov., four novel methanotrophs isolated from a freshwater creek and the deep terrestrial subsurface.</title>
        <authorList>
            <person name="Abin C."/>
            <person name="Sankaranarayanan K."/>
            <person name="Garner C."/>
            <person name="Sindelar R."/>
            <person name="Kotary K."/>
            <person name="Garner R."/>
            <person name="Barclay S."/>
            <person name="Lawson P."/>
            <person name="Krumholz L."/>
        </authorList>
    </citation>
    <scope>NUCLEOTIDE SEQUENCE [LARGE SCALE GENOMIC DNA]</scope>
    <source>
        <strain evidence="1 2">SURF-1</strain>
    </source>
</reference>
<sequence>MDNDTLIDQARRLYARLLIKRHSEIQPNRRLDQMLITAYARYQRRLNRCAICYRYRLYDCNRQPGIDHTPCKRRSAAAIPINPAAVYAAD</sequence>
<comment type="caution">
    <text evidence="1">The sequence shown here is derived from an EMBL/GenBank/DDBJ whole genome shotgun (WGS) entry which is preliminary data.</text>
</comment>
<dbReference type="Proteomes" id="UP001524569">
    <property type="component" value="Unassembled WGS sequence"/>
</dbReference>
<gene>
    <name evidence="1" type="ORF">NP603_02130</name>
</gene>